<feature type="domain" description="Core-binding (CB)" evidence="6">
    <location>
        <begin position="47"/>
        <end position="131"/>
    </location>
</feature>
<evidence type="ECO:0000256" key="2">
    <source>
        <dbReference type="ARBA" id="ARBA00023125"/>
    </source>
</evidence>
<dbReference type="CDD" id="cd01189">
    <property type="entry name" value="INT_ICEBs1_C_like"/>
    <property type="match status" value="1"/>
</dbReference>
<dbReference type="Gene3D" id="1.10.150.130">
    <property type="match status" value="1"/>
</dbReference>
<protein>
    <submittedName>
        <fullName evidence="7">Tyrosine-type recombinase/integrase</fullName>
    </submittedName>
</protein>
<evidence type="ECO:0000256" key="4">
    <source>
        <dbReference type="PROSITE-ProRule" id="PRU01248"/>
    </source>
</evidence>
<keyword evidence="2 4" id="KW-0238">DNA-binding</keyword>
<dbReference type="EMBL" id="JBHSKP010000006">
    <property type="protein sequence ID" value="MFC5152536.1"/>
    <property type="molecule type" value="Genomic_DNA"/>
</dbReference>
<dbReference type="InterPro" id="IPR002104">
    <property type="entry name" value="Integrase_catalytic"/>
</dbReference>
<evidence type="ECO:0000259" key="5">
    <source>
        <dbReference type="PROSITE" id="PS51898"/>
    </source>
</evidence>
<evidence type="ECO:0000256" key="3">
    <source>
        <dbReference type="ARBA" id="ARBA00023172"/>
    </source>
</evidence>
<dbReference type="InterPro" id="IPR050090">
    <property type="entry name" value="Tyrosine_recombinase_XerCD"/>
</dbReference>
<dbReference type="Pfam" id="PF00589">
    <property type="entry name" value="Phage_integrase"/>
    <property type="match status" value="1"/>
</dbReference>
<keyword evidence="3" id="KW-0233">DNA recombination</keyword>
<dbReference type="InterPro" id="IPR044068">
    <property type="entry name" value="CB"/>
</dbReference>
<comment type="caution">
    <text evidence="7">The sequence shown here is derived from an EMBL/GenBank/DDBJ whole genome shotgun (WGS) entry which is preliminary data.</text>
</comment>
<evidence type="ECO:0000259" key="6">
    <source>
        <dbReference type="PROSITE" id="PS51900"/>
    </source>
</evidence>
<dbReference type="InterPro" id="IPR010998">
    <property type="entry name" value="Integrase_recombinase_N"/>
</dbReference>
<accession>A0ABW0AHS5</accession>
<proteinExistence type="inferred from homology"/>
<dbReference type="RefSeq" id="WP_344478109.1">
    <property type="nucleotide sequence ID" value="NZ_BAAASB010000009.1"/>
</dbReference>
<dbReference type="PROSITE" id="PS51898">
    <property type="entry name" value="TYR_RECOMBINASE"/>
    <property type="match status" value="1"/>
</dbReference>
<keyword evidence="8" id="KW-1185">Reference proteome</keyword>
<dbReference type="InterPro" id="IPR011010">
    <property type="entry name" value="DNA_brk_join_enz"/>
</dbReference>
<dbReference type="SUPFAM" id="SSF56349">
    <property type="entry name" value="DNA breaking-rejoining enzymes"/>
    <property type="match status" value="1"/>
</dbReference>
<organism evidence="7 8">
    <name type="scientific">Streptomyces amakusaensis</name>
    <dbReference type="NCBI Taxonomy" id="67271"/>
    <lineage>
        <taxon>Bacteria</taxon>
        <taxon>Bacillati</taxon>
        <taxon>Actinomycetota</taxon>
        <taxon>Actinomycetes</taxon>
        <taxon>Kitasatosporales</taxon>
        <taxon>Streptomycetaceae</taxon>
        <taxon>Streptomyces</taxon>
    </lineage>
</organism>
<gene>
    <name evidence="7" type="ORF">ACFPRH_12385</name>
</gene>
<dbReference type="PANTHER" id="PTHR30349">
    <property type="entry name" value="PHAGE INTEGRASE-RELATED"/>
    <property type="match status" value="1"/>
</dbReference>
<dbReference type="Gene3D" id="1.10.443.10">
    <property type="entry name" value="Intergrase catalytic core"/>
    <property type="match status" value="1"/>
</dbReference>
<evidence type="ECO:0000313" key="7">
    <source>
        <dbReference type="EMBL" id="MFC5152536.1"/>
    </source>
</evidence>
<dbReference type="PROSITE" id="PS51900">
    <property type="entry name" value="CB"/>
    <property type="match status" value="1"/>
</dbReference>
<dbReference type="PANTHER" id="PTHR30349:SF64">
    <property type="entry name" value="PROPHAGE INTEGRASE INTD-RELATED"/>
    <property type="match status" value="1"/>
</dbReference>
<sequence>MYGKCTRYRVKAIPGVRDRSFDVLNDAKTWLATAQTDVRRQEFIDPRDGDLSVKDYISVHWWPSQSGDPSTIERIEQRVRRHILPHLGALPLNAVGTDVLRSWKKRLEQDLGPTSIRLVWATLSSVLQAAVEDRRLARNPCRAKTVRPPAAAPGRLEAWPQEHVLTVRAALPDRYRILVEIGAGLGLRQGEAFGLGLDDFDFDEGVVHIRRQIKMVRASLCFALPKGRKVRDVALPSSVGEAARQYATAFPSVPVTMAWDDPRPPETPVEAKHRRPRTYNLLVTGRERKAINRNYFNSYIWKPALTKAGVIGGLEQRADGQRVWEPSREHGFHALRHFYASEQLEAGESVVSLAQWLGHTDPGFTLRKYAHFLPRAGARGTAAIDALFG</sequence>
<feature type="domain" description="Tyr recombinase" evidence="5">
    <location>
        <begin position="154"/>
        <end position="385"/>
    </location>
</feature>
<evidence type="ECO:0000256" key="1">
    <source>
        <dbReference type="ARBA" id="ARBA00008857"/>
    </source>
</evidence>
<evidence type="ECO:0000313" key="8">
    <source>
        <dbReference type="Proteomes" id="UP001596160"/>
    </source>
</evidence>
<name>A0ABW0AHS5_9ACTN</name>
<comment type="similarity">
    <text evidence="1">Belongs to the 'phage' integrase family.</text>
</comment>
<reference evidence="8" key="1">
    <citation type="journal article" date="2019" name="Int. J. Syst. Evol. Microbiol.">
        <title>The Global Catalogue of Microorganisms (GCM) 10K type strain sequencing project: providing services to taxonomists for standard genome sequencing and annotation.</title>
        <authorList>
            <consortium name="The Broad Institute Genomics Platform"/>
            <consortium name="The Broad Institute Genome Sequencing Center for Infectious Disease"/>
            <person name="Wu L."/>
            <person name="Ma J."/>
        </authorList>
    </citation>
    <scope>NUCLEOTIDE SEQUENCE [LARGE SCALE GENOMIC DNA]</scope>
    <source>
        <strain evidence="8">PCU 266</strain>
    </source>
</reference>
<dbReference type="InterPro" id="IPR013762">
    <property type="entry name" value="Integrase-like_cat_sf"/>
</dbReference>
<dbReference type="Proteomes" id="UP001596160">
    <property type="component" value="Unassembled WGS sequence"/>
</dbReference>